<organism evidence="5 6">
    <name type="scientific">Rivihabitans pingtungensis</name>
    <dbReference type="NCBI Taxonomy" id="1054498"/>
    <lineage>
        <taxon>Bacteria</taxon>
        <taxon>Pseudomonadati</taxon>
        <taxon>Pseudomonadota</taxon>
        <taxon>Betaproteobacteria</taxon>
        <taxon>Neisseriales</taxon>
        <taxon>Aquaspirillaceae</taxon>
        <taxon>Rivihabitans</taxon>
    </lineage>
</organism>
<dbReference type="InterPro" id="IPR027417">
    <property type="entry name" value="P-loop_NTPase"/>
</dbReference>
<reference evidence="5 6" key="1">
    <citation type="submission" date="2018-05" db="EMBL/GenBank/DDBJ databases">
        <title>Genomic Encyclopedia of Type Strains, Phase IV (KMG-IV): sequencing the most valuable type-strain genomes for metagenomic binning, comparative biology and taxonomic classification.</title>
        <authorList>
            <person name="Goeker M."/>
        </authorList>
    </citation>
    <scope>NUCLEOTIDE SEQUENCE [LARGE SCALE GENOMIC DNA]</scope>
    <source>
        <strain evidence="5 6">DSM 29661</strain>
    </source>
</reference>
<evidence type="ECO:0000313" key="6">
    <source>
        <dbReference type="Proteomes" id="UP000247555"/>
    </source>
</evidence>
<proteinExistence type="predicted"/>
<dbReference type="EMBL" id="QJKI01000002">
    <property type="protein sequence ID" value="PXX81238.1"/>
    <property type="molecule type" value="Genomic_DNA"/>
</dbReference>
<evidence type="ECO:0000259" key="4">
    <source>
        <dbReference type="PROSITE" id="PS50893"/>
    </source>
</evidence>
<protein>
    <submittedName>
        <fullName evidence="5">ABC-2 type transport system ATP-binding protein</fullName>
    </submittedName>
</protein>
<keyword evidence="3 5" id="KW-0067">ATP-binding</keyword>
<dbReference type="Proteomes" id="UP000247555">
    <property type="component" value="Unassembled WGS sequence"/>
</dbReference>
<dbReference type="PANTHER" id="PTHR43038:SF7">
    <property type="entry name" value="ABC TRANSPORT SYSTEM ATP-BINDING PROTEIN"/>
    <property type="match status" value="1"/>
</dbReference>
<keyword evidence="1" id="KW-0472">Membrane</keyword>
<dbReference type="SMART" id="SM00382">
    <property type="entry name" value="AAA"/>
    <property type="match status" value="1"/>
</dbReference>
<dbReference type="Pfam" id="PF00005">
    <property type="entry name" value="ABC_tran"/>
    <property type="match status" value="1"/>
</dbReference>
<dbReference type="InterPro" id="IPR003593">
    <property type="entry name" value="AAA+_ATPase"/>
</dbReference>
<keyword evidence="2" id="KW-0547">Nucleotide-binding</keyword>
<feature type="domain" description="ABC transporter" evidence="4">
    <location>
        <begin position="6"/>
        <end position="233"/>
    </location>
</feature>
<dbReference type="OrthoDB" id="9804819at2"/>
<dbReference type="GO" id="GO:0016887">
    <property type="term" value="F:ATP hydrolysis activity"/>
    <property type="evidence" value="ECO:0007669"/>
    <property type="project" value="InterPro"/>
</dbReference>
<evidence type="ECO:0000313" key="5">
    <source>
        <dbReference type="EMBL" id="PXX81238.1"/>
    </source>
</evidence>
<dbReference type="NCBIfam" id="TIGR03864">
    <property type="entry name" value="PQQ_ABC_ATP"/>
    <property type="match status" value="1"/>
</dbReference>
<dbReference type="RefSeq" id="WP_110389701.1">
    <property type="nucleotide sequence ID" value="NZ_QJKI01000002.1"/>
</dbReference>
<dbReference type="InterPro" id="IPR022467">
    <property type="entry name" value="ABC_transprt_ATP-bd_su_PQQ"/>
</dbReference>
<evidence type="ECO:0000256" key="3">
    <source>
        <dbReference type="ARBA" id="ARBA00022840"/>
    </source>
</evidence>
<keyword evidence="6" id="KW-1185">Reference proteome</keyword>
<evidence type="ECO:0000256" key="2">
    <source>
        <dbReference type="ARBA" id="ARBA00022741"/>
    </source>
</evidence>
<dbReference type="AlphaFoldDB" id="A0A318KWJ8"/>
<sequence length="247" mass="27127">MSTPALHIAGLSHRYGARLALDGVSLNVAPGEFRVLLGPNGAGKSTLYGLLTRLLACQSGAIELFGQTLSAPAMAGLGVVFQQPTLDLDLTVEQNLAYFAALHGLRGSERRARIDAELQRMALVERRHERVRLLNGGHRRRVEIARALLHRPRLLLLDEATVGLDMPARRFLVEHVHRLAREEGLAVLWATHLIDEVRADDHIALLHQGRLLASGVAGELTAQAECDSLAQWFDRQTGKEDSACLWP</sequence>
<gene>
    <name evidence="5" type="ORF">DFR34_10273</name>
</gene>
<keyword evidence="1" id="KW-1003">Cell membrane</keyword>
<comment type="caution">
    <text evidence="5">The sequence shown here is derived from an EMBL/GenBank/DDBJ whole genome shotgun (WGS) entry which is preliminary data.</text>
</comment>
<dbReference type="PANTHER" id="PTHR43038">
    <property type="entry name" value="ATP-BINDING CASSETTE, SUB-FAMILY H, MEMBER 1"/>
    <property type="match status" value="1"/>
</dbReference>
<accession>A0A318KWJ8</accession>
<evidence type="ECO:0000256" key="1">
    <source>
        <dbReference type="ARBA" id="ARBA00022475"/>
    </source>
</evidence>
<dbReference type="Gene3D" id="3.40.50.300">
    <property type="entry name" value="P-loop containing nucleotide triphosphate hydrolases"/>
    <property type="match status" value="1"/>
</dbReference>
<dbReference type="SUPFAM" id="SSF52540">
    <property type="entry name" value="P-loop containing nucleoside triphosphate hydrolases"/>
    <property type="match status" value="1"/>
</dbReference>
<dbReference type="GO" id="GO:0005524">
    <property type="term" value="F:ATP binding"/>
    <property type="evidence" value="ECO:0007669"/>
    <property type="project" value="UniProtKB-KW"/>
</dbReference>
<dbReference type="PROSITE" id="PS50893">
    <property type="entry name" value="ABC_TRANSPORTER_2"/>
    <property type="match status" value="1"/>
</dbReference>
<name>A0A318KWJ8_9NEIS</name>
<dbReference type="InterPro" id="IPR003439">
    <property type="entry name" value="ABC_transporter-like_ATP-bd"/>
</dbReference>